<dbReference type="EMBL" id="CP023778">
    <property type="protein sequence ID" value="ATL68198.1"/>
    <property type="molecule type" value="Genomic_DNA"/>
</dbReference>
<keyword evidence="1" id="KW-0285">Flavoprotein</keyword>
<dbReference type="Pfam" id="PF01593">
    <property type="entry name" value="Amino_oxidase"/>
    <property type="match status" value="2"/>
</dbReference>
<protein>
    <submittedName>
        <fullName evidence="8">FAD-dependent oxidoreductase</fullName>
    </submittedName>
</protein>
<evidence type="ECO:0000259" key="7">
    <source>
        <dbReference type="Pfam" id="PF01593"/>
    </source>
</evidence>
<name>A0A291RLL7_9NOCA</name>
<feature type="region of interest" description="Disordered" evidence="6">
    <location>
        <begin position="1"/>
        <end position="30"/>
    </location>
</feature>
<feature type="region of interest" description="Disordered" evidence="6">
    <location>
        <begin position="581"/>
        <end position="609"/>
    </location>
</feature>
<proteinExistence type="predicted"/>
<dbReference type="KEGG" id="ntp:CRH09_20455"/>
<organism evidence="8 9">
    <name type="scientific">Nocardia terpenica</name>
    <dbReference type="NCBI Taxonomy" id="455432"/>
    <lineage>
        <taxon>Bacteria</taxon>
        <taxon>Bacillati</taxon>
        <taxon>Actinomycetota</taxon>
        <taxon>Actinomycetes</taxon>
        <taxon>Mycobacteriales</taxon>
        <taxon>Nocardiaceae</taxon>
        <taxon>Nocardia</taxon>
    </lineage>
</organism>
<dbReference type="PANTHER" id="PTHR46091">
    <property type="entry name" value="BLR7054 PROTEIN"/>
    <property type="match status" value="1"/>
</dbReference>
<sequence>MRPAGRCGRRGRHTPANQTSSGGTRMNANGSRTHWDSIVVGAGMGGLATAAYLTAAGQHTLLLERYQVLGGFSHVFRRQGKWEFDIGLHYIGDCGPAGLTTRVLRGLALDERITFRPLDRDGYDIVVAPDFELKIPSDWDGYLDNLIAAFPGEERALRRYLSVMRRLGNGVDRSRAAASLRGEADSWRHAGAASVWRYVPHGVLLTACGLSPRAVQVLSQYSGAYASAPTAAPAGLHAGFMDTFISGGAWYPEGGAQTLAANFADVIVTHGGEIRTGTSVTKILVDGGRVNGVQLDNGEILHAPVVVSDTDIKKTYLDLIGREHLPRRLNRRVDRWKMATPYLATYFGLELDMRRQRNANYYVIPSWDDATSVRNLSRIIPDLATNAQRRDPHEWAHDHAARMPGMVFSGTTRDPLNQRSAPPGCGSLEVLSIVPPVGPVWGIDPQELADGSYRRSGTYRELKDILIEGMLDRVERVYPGARSLVRFHEAATAATHYRYTGTQSAAGLQLRPSQFGMFRPRSATPIPGLFLAGASTAWGPGTLGAMLSGMHAAGAILDRDLDAEIQAGLVLADRTRLGTYHGDTDPLRASRGFRGTSDLSARARHDASA</sequence>
<keyword evidence="2" id="KW-0732">Signal</keyword>
<dbReference type="Proteomes" id="UP000221961">
    <property type="component" value="Chromosome"/>
</dbReference>
<dbReference type="GO" id="GO:0016491">
    <property type="term" value="F:oxidoreductase activity"/>
    <property type="evidence" value="ECO:0007669"/>
    <property type="project" value="InterPro"/>
</dbReference>
<evidence type="ECO:0000256" key="4">
    <source>
        <dbReference type="ARBA" id="ARBA00022857"/>
    </source>
</evidence>
<gene>
    <name evidence="8" type="ORF">CRH09_20455</name>
</gene>
<reference evidence="8 9" key="1">
    <citation type="submission" date="2017-10" db="EMBL/GenBank/DDBJ databases">
        <title>Comparative genomics between pathogenic Norcardia.</title>
        <authorList>
            <person name="Zeng L."/>
        </authorList>
    </citation>
    <scope>NUCLEOTIDE SEQUENCE [LARGE SCALE GENOMIC DNA]</scope>
    <source>
        <strain evidence="8 9">NC_YFY_NT001</strain>
    </source>
</reference>
<evidence type="ECO:0000256" key="1">
    <source>
        <dbReference type="ARBA" id="ARBA00022630"/>
    </source>
</evidence>
<dbReference type="AlphaFoldDB" id="A0A291RLL7"/>
<evidence type="ECO:0000313" key="8">
    <source>
        <dbReference type="EMBL" id="ATL68198.1"/>
    </source>
</evidence>
<dbReference type="SUPFAM" id="SSF51905">
    <property type="entry name" value="FAD/NAD(P)-binding domain"/>
    <property type="match status" value="1"/>
</dbReference>
<dbReference type="PANTHER" id="PTHR46091:SF3">
    <property type="entry name" value="AMINE OXIDASE DOMAIN-CONTAINING PROTEIN"/>
    <property type="match status" value="1"/>
</dbReference>
<evidence type="ECO:0000256" key="3">
    <source>
        <dbReference type="ARBA" id="ARBA00022827"/>
    </source>
</evidence>
<feature type="compositionally biased region" description="Polar residues" evidence="6">
    <location>
        <begin position="15"/>
        <end position="30"/>
    </location>
</feature>
<dbReference type="InterPro" id="IPR002937">
    <property type="entry name" value="Amino_oxidase"/>
</dbReference>
<feature type="domain" description="Amine oxidase" evidence="7">
    <location>
        <begin position="44"/>
        <end position="308"/>
    </location>
</feature>
<dbReference type="InterPro" id="IPR036188">
    <property type="entry name" value="FAD/NAD-bd_sf"/>
</dbReference>
<evidence type="ECO:0000256" key="6">
    <source>
        <dbReference type="SAM" id="MobiDB-lite"/>
    </source>
</evidence>
<feature type="domain" description="Amine oxidase" evidence="7">
    <location>
        <begin position="466"/>
        <end position="557"/>
    </location>
</feature>
<dbReference type="Gene3D" id="3.50.50.60">
    <property type="entry name" value="FAD/NAD(P)-binding domain"/>
    <property type="match status" value="2"/>
</dbReference>
<evidence type="ECO:0000256" key="2">
    <source>
        <dbReference type="ARBA" id="ARBA00022729"/>
    </source>
</evidence>
<keyword evidence="5" id="KW-0520">NAD</keyword>
<evidence type="ECO:0000313" key="9">
    <source>
        <dbReference type="Proteomes" id="UP000221961"/>
    </source>
</evidence>
<accession>A0A291RLL7</accession>
<keyword evidence="4" id="KW-0521">NADP</keyword>
<evidence type="ECO:0000256" key="5">
    <source>
        <dbReference type="ARBA" id="ARBA00023027"/>
    </source>
</evidence>
<dbReference type="InterPro" id="IPR052206">
    <property type="entry name" value="Retinol_saturase"/>
</dbReference>
<keyword evidence="3" id="KW-0274">FAD</keyword>